<dbReference type="PANTHER" id="PTHR34547">
    <property type="entry name" value="YACP-LIKE NYN DOMAIN PROTEIN"/>
    <property type="match status" value="1"/>
</dbReference>
<organism evidence="1 2">
    <name type="scientific">Amphibacillus marinus</name>
    <dbReference type="NCBI Taxonomy" id="872970"/>
    <lineage>
        <taxon>Bacteria</taxon>
        <taxon>Bacillati</taxon>
        <taxon>Bacillota</taxon>
        <taxon>Bacilli</taxon>
        <taxon>Bacillales</taxon>
        <taxon>Bacillaceae</taxon>
        <taxon>Amphibacillus</taxon>
    </lineage>
</organism>
<reference evidence="1 2" key="1">
    <citation type="submission" date="2016-10" db="EMBL/GenBank/DDBJ databases">
        <authorList>
            <person name="de Groot N.N."/>
        </authorList>
    </citation>
    <scope>NUCLEOTIDE SEQUENCE [LARGE SCALE GENOMIC DNA]</scope>
    <source>
        <strain evidence="1 2">CGMCC 1.10434</strain>
    </source>
</reference>
<sequence>MDVLLVDGYNIIGDWDELKRLKDLDLEQARKLLIDRLAEYQAYRGYRVIIVFDAYGVKGLESKETPFQVEVIYTKEKETADQCIERLVKQLKNVKTKVYVATSDYTEQRTIFQQGAYRKSARELEIEYKQIKKEINDEVKAFELKKKSRNSLFNDEIMEKLEKMRRGRY</sequence>
<keyword evidence="2" id="KW-1185">Reference proteome</keyword>
<dbReference type="InterPro" id="IPR010298">
    <property type="entry name" value="YacP-like"/>
</dbReference>
<dbReference type="AlphaFoldDB" id="A0A1H8SF10"/>
<gene>
    <name evidence="1" type="ORF">SAMN04488134_112108</name>
</gene>
<dbReference type="STRING" id="872970.SAMN04488134_112108"/>
<accession>A0A1H8SF10</accession>
<name>A0A1H8SF10_9BACI</name>
<proteinExistence type="predicted"/>
<dbReference type="EMBL" id="FODJ01000012">
    <property type="protein sequence ID" value="SEO76944.1"/>
    <property type="molecule type" value="Genomic_DNA"/>
</dbReference>
<evidence type="ECO:0000313" key="1">
    <source>
        <dbReference type="EMBL" id="SEO76944.1"/>
    </source>
</evidence>
<dbReference type="OrthoDB" id="9792160at2"/>
<dbReference type="RefSeq" id="WP_091499780.1">
    <property type="nucleotide sequence ID" value="NZ_FODJ01000012.1"/>
</dbReference>
<dbReference type="Proteomes" id="UP000199300">
    <property type="component" value="Unassembled WGS sequence"/>
</dbReference>
<protein>
    <recommendedName>
        <fullName evidence="3">NYN domain-containing protein</fullName>
    </recommendedName>
</protein>
<dbReference type="Pfam" id="PF05991">
    <property type="entry name" value="NYN_YacP"/>
    <property type="match status" value="1"/>
</dbReference>
<dbReference type="CDD" id="cd10912">
    <property type="entry name" value="PIN_YacP-like"/>
    <property type="match status" value="1"/>
</dbReference>
<evidence type="ECO:0000313" key="2">
    <source>
        <dbReference type="Proteomes" id="UP000199300"/>
    </source>
</evidence>
<dbReference type="PANTHER" id="PTHR34547:SF1">
    <property type="entry name" value="YACP-LIKE NYN DOMAIN PROTEIN"/>
    <property type="match status" value="1"/>
</dbReference>
<evidence type="ECO:0008006" key="3">
    <source>
        <dbReference type="Google" id="ProtNLM"/>
    </source>
</evidence>